<proteinExistence type="predicted"/>
<evidence type="ECO:0000313" key="2">
    <source>
        <dbReference type="Proteomes" id="UP000502495"/>
    </source>
</evidence>
<protein>
    <submittedName>
        <fullName evidence="1">Uncharacterized protein</fullName>
    </submittedName>
</protein>
<accession>A0A6G9LHD7</accession>
<evidence type="ECO:0000313" key="1">
    <source>
        <dbReference type="EMBL" id="QIQ64421.1"/>
    </source>
</evidence>
<dbReference type="EMBL" id="MT108723">
    <property type="protein sequence ID" value="QIQ64421.1"/>
    <property type="molecule type" value="Genomic_DNA"/>
</dbReference>
<name>A0A6G9LHD7_9CAUD</name>
<dbReference type="Proteomes" id="UP000502495">
    <property type="component" value="Segment"/>
</dbReference>
<sequence>MDEVKASKPQHVAPHFWRHRGGGRIFVSGNFNLDTETIPFICLETGQSWDIQEGRVEYIFELLPKGHTFTVEV</sequence>
<gene>
    <name evidence="1" type="ORF">Epa1_p53</name>
</gene>
<organism evidence="1 2">
    <name type="scientific">Pseudomonas phage Epa1</name>
    <dbReference type="NCBI Taxonomy" id="2719568"/>
    <lineage>
        <taxon>Viruses</taxon>
        <taxon>Duplodnaviria</taxon>
        <taxon>Heunggongvirae</taxon>
        <taxon>Uroviricota</taxon>
        <taxon>Caudoviricetes</taxon>
        <taxon>Bruynoghevirus</taxon>
        <taxon>Bruynoghevirus PaP3</taxon>
    </lineage>
</organism>
<reference evidence="1 2" key="1">
    <citation type="submission" date="2020-02" db="EMBL/GenBank/DDBJ databases">
        <title>Complete Genome Sequences of Nine Phages Lytic against Multidrug-Resistant Pseudomonas aeruginosa.</title>
        <authorList>
            <person name="Farlow J."/>
            <person name="Freyberger H.R."/>
            <person name="He Y."/>
            <person name="Ward A.M."/>
            <person name="Rutvisuttinunt W."/>
            <person name="Li T."/>
            <person name="Jacobs A.C."/>
            <person name="Nikolich M.P."/>
            <person name="Filippov A."/>
        </authorList>
    </citation>
    <scope>NUCLEOTIDE SEQUENCE [LARGE SCALE GENOMIC DNA]</scope>
</reference>